<evidence type="ECO:0008006" key="4">
    <source>
        <dbReference type="Google" id="ProtNLM"/>
    </source>
</evidence>
<dbReference type="Proteomes" id="UP000320239">
    <property type="component" value="Unassembled WGS sequence"/>
</dbReference>
<accession>A0A561VSU9</accession>
<dbReference type="EMBL" id="VIWY01000004">
    <property type="protein sequence ID" value="TWG14699.1"/>
    <property type="molecule type" value="Genomic_DNA"/>
</dbReference>
<feature type="chain" id="PRO_5022122698" description="Lactococcin 972 family bacteriocin" evidence="1">
    <location>
        <begin position="30"/>
        <end position="108"/>
    </location>
</feature>
<gene>
    <name evidence="2" type="ORF">FHX34_1041005</name>
</gene>
<name>A0A561VSU9_ACTTI</name>
<keyword evidence="3" id="KW-1185">Reference proteome</keyword>
<organism evidence="2 3">
    <name type="scientific">Actinoplanes teichomyceticus</name>
    <dbReference type="NCBI Taxonomy" id="1867"/>
    <lineage>
        <taxon>Bacteria</taxon>
        <taxon>Bacillati</taxon>
        <taxon>Actinomycetota</taxon>
        <taxon>Actinomycetes</taxon>
        <taxon>Micromonosporales</taxon>
        <taxon>Micromonosporaceae</taxon>
        <taxon>Actinoplanes</taxon>
    </lineage>
</organism>
<protein>
    <recommendedName>
        <fullName evidence="4">Lactococcin 972 family bacteriocin</fullName>
    </recommendedName>
</protein>
<reference evidence="2 3" key="1">
    <citation type="submission" date="2019-06" db="EMBL/GenBank/DDBJ databases">
        <title>Sequencing the genomes of 1000 actinobacteria strains.</title>
        <authorList>
            <person name="Klenk H.-P."/>
        </authorList>
    </citation>
    <scope>NUCLEOTIDE SEQUENCE [LARGE SCALE GENOMIC DNA]</scope>
    <source>
        <strain evidence="2 3">DSM 43866</strain>
    </source>
</reference>
<sequence length="108" mass="11179">MVKKMLAVGTAVTAGLMGAAVVAVQPASAATCIMNPTWASTWTRSKTGTGCSGVTTQARIDRYASSTVHTYTGGWSTNSYVSASNGTNAGNAWRTTSTDGTVSAWHWL</sequence>
<comment type="caution">
    <text evidence="2">The sequence shown here is derived from an EMBL/GenBank/DDBJ whole genome shotgun (WGS) entry which is preliminary data.</text>
</comment>
<evidence type="ECO:0000313" key="2">
    <source>
        <dbReference type="EMBL" id="TWG14699.1"/>
    </source>
</evidence>
<proteinExistence type="predicted"/>
<evidence type="ECO:0000256" key="1">
    <source>
        <dbReference type="SAM" id="SignalP"/>
    </source>
</evidence>
<feature type="signal peptide" evidence="1">
    <location>
        <begin position="1"/>
        <end position="29"/>
    </location>
</feature>
<keyword evidence="1" id="KW-0732">Signal</keyword>
<evidence type="ECO:0000313" key="3">
    <source>
        <dbReference type="Proteomes" id="UP000320239"/>
    </source>
</evidence>
<dbReference type="RefSeq" id="WP_145830995.1">
    <property type="nucleotide sequence ID" value="NZ_BOMX01000004.1"/>
</dbReference>
<dbReference type="AlphaFoldDB" id="A0A561VSU9"/>